<dbReference type="HAMAP" id="MF_01217">
    <property type="entry name" value="Acyl_carrier"/>
    <property type="match status" value="1"/>
</dbReference>
<keyword evidence="2 3" id="KW-0597">Phosphoprotein</keyword>
<comment type="pathway">
    <text evidence="3 5">Lipid metabolism; fatty acid biosynthesis.</text>
</comment>
<evidence type="ECO:0000256" key="2">
    <source>
        <dbReference type="ARBA" id="ARBA00022553"/>
    </source>
</evidence>
<dbReference type="InterPro" id="IPR036736">
    <property type="entry name" value="ACP-like_sf"/>
</dbReference>
<comment type="subcellular location">
    <subcellularLocation>
        <location evidence="3">Cytoplasm</location>
    </subcellularLocation>
</comment>
<comment type="caution">
    <text evidence="7">The sequence shown here is derived from an EMBL/GenBank/DDBJ whole genome shotgun (WGS) entry which is preliminary data.</text>
</comment>
<dbReference type="PANTHER" id="PTHR20863:SF76">
    <property type="entry name" value="CARRIER DOMAIN-CONTAINING PROTEIN"/>
    <property type="match status" value="1"/>
</dbReference>
<dbReference type="SMART" id="SM00823">
    <property type="entry name" value="PKS_PP"/>
    <property type="match status" value="1"/>
</dbReference>
<dbReference type="GO" id="GO:0000036">
    <property type="term" value="F:acyl carrier activity"/>
    <property type="evidence" value="ECO:0007669"/>
    <property type="project" value="UniProtKB-UniRule"/>
</dbReference>
<name>A0AA40JI55_BURPE</name>
<keyword evidence="1 3" id="KW-0596">Phosphopantetheine</keyword>
<comment type="PTM">
    <text evidence="3">4'-phosphopantetheine is transferred from CoA to a specific serine of apo-ACP by AcpS. This modification is essential for activity because fatty acids are bound in thioester linkage to the sulfhydryl of the prosthetic group.</text>
</comment>
<keyword evidence="3" id="KW-0444">Lipid biosynthesis</keyword>
<comment type="PTM">
    <text evidence="5">4'-phosphopantetheine is transferred from CoA to a specific serine of apo-ACP by acpS.</text>
</comment>
<dbReference type="InterPro" id="IPR020806">
    <property type="entry name" value="PKS_PP-bd"/>
</dbReference>
<keyword evidence="3" id="KW-0276">Fatty acid metabolism</keyword>
<comment type="function">
    <text evidence="3 5">Carrier of the growing fatty acid chain in fatty acid biosynthesis.</text>
</comment>
<organism evidence="7 8">
    <name type="scientific">Burkholderia pseudomallei</name>
    <name type="common">Pseudomonas pseudomallei</name>
    <dbReference type="NCBI Taxonomy" id="28450"/>
    <lineage>
        <taxon>Bacteria</taxon>
        <taxon>Pseudomonadati</taxon>
        <taxon>Pseudomonadota</taxon>
        <taxon>Betaproteobacteria</taxon>
        <taxon>Burkholderiales</taxon>
        <taxon>Burkholderiaceae</taxon>
        <taxon>Burkholderia</taxon>
        <taxon>pseudomallei group</taxon>
    </lineage>
</organism>
<dbReference type="PROSITE" id="PS50075">
    <property type="entry name" value="CARRIER"/>
    <property type="match status" value="1"/>
</dbReference>
<dbReference type="RefSeq" id="WP_038740862.1">
    <property type="nucleotide sequence ID" value="NZ_KN323090.1"/>
</dbReference>
<gene>
    <name evidence="3 7" type="primary">acpP</name>
    <name evidence="7" type="ORF">Y036_6222</name>
</gene>
<dbReference type="NCBIfam" id="NF002148">
    <property type="entry name" value="PRK00982.1-2"/>
    <property type="match status" value="1"/>
</dbReference>
<keyword evidence="3" id="KW-0963">Cytoplasm</keyword>
<dbReference type="PANTHER" id="PTHR20863">
    <property type="entry name" value="ACYL CARRIER PROTEIN"/>
    <property type="match status" value="1"/>
</dbReference>
<evidence type="ECO:0000256" key="1">
    <source>
        <dbReference type="ARBA" id="ARBA00022450"/>
    </source>
</evidence>
<dbReference type="Gene3D" id="1.10.1200.10">
    <property type="entry name" value="ACP-like"/>
    <property type="match status" value="1"/>
</dbReference>
<dbReference type="AlphaFoldDB" id="A0AA40JI55"/>
<keyword evidence="3" id="KW-0275">Fatty acid biosynthesis</keyword>
<proteinExistence type="inferred from homology"/>
<dbReference type="GO" id="GO:0031177">
    <property type="term" value="F:phosphopantetheine binding"/>
    <property type="evidence" value="ECO:0007669"/>
    <property type="project" value="InterPro"/>
</dbReference>
<evidence type="ECO:0000313" key="8">
    <source>
        <dbReference type="Proteomes" id="UP000030475"/>
    </source>
</evidence>
<feature type="modified residue" description="O-(pantetheine 4'-phosphoryl)serine" evidence="3">
    <location>
        <position position="37"/>
    </location>
</feature>
<dbReference type="NCBIfam" id="TIGR00517">
    <property type="entry name" value="acyl_carrier"/>
    <property type="match status" value="1"/>
</dbReference>
<evidence type="ECO:0000256" key="5">
    <source>
        <dbReference type="RuleBase" id="RU003545"/>
    </source>
</evidence>
<evidence type="ECO:0000259" key="6">
    <source>
        <dbReference type="PROSITE" id="PS50075"/>
    </source>
</evidence>
<evidence type="ECO:0000256" key="4">
    <source>
        <dbReference type="NCBIfam" id="TIGR00517"/>
    </source>
</evidence>
<evidence type="ECO:0000256" key="3">
    <source>
        <dbReference type="HAMAP-Rule" id="MF_01217"/>
    </source>
</evidence>
<dbReference type="Pfam" id="PF00550">
    <property type="entry name" value="PP-binding"/>
    <property type="match status" value="1"/>
</dbReference>
<evidence type="ECO:0000313" key="7">
    <source>
        <dbReference type="EMBL" id="KGX17044.1"/>
    </source>
</evidence>
<dbReference type="Proteomes" id="UP000030475">
    <property type="component" value="Unassembled WGS sequence"/>
</dbReference>
<comment type="similarity">
    <text evidence="3">Belongs to the acyl carrier protein (ACP) family.</text>
</comment>
<keyword evidence="3" id="KW-0443">Lipid metabolism</keyword>
<reference evidence="7 8" key="1">
    <citation type="submission" date="2014-08" db="EMBL/GenBank/DDBJ databases">
        <authorList>
            <person name="Bunnell A."/>
            <person name="Chain P.S."/>
            <person name="Chertkov O."/>
            <person name="Currie B.J."/>
            <person name="Daligault H.E."/>
            <person name="Davenport K.W."/>
            <person name="Davis C."/>
            <person name="Gleasner C.D."/>
            <person name="Johnson S.L."/>
            <person name="Kaestli M."/>
            <person name="Koren S."/>
            <person name="Kunde Y.A."/>
            <person name="Mayo M."/>
            <person name="McMurry K.K."/>
            <person name="Price E.P."/>
            <person name="Reitenga K.G."/>
            <person name="Robison R."/>
            <person name="Rosovitz M.J."/>
            <person name="Sarovich D.S."/>
            <person name="Teshima H."/>
        </authorList>
    </citation>
    <scope>NUCLEOTIDE SEQUENCE [LARGE SCALE GENOMIC DNA]</scope>
    <source>
        <strain evidence="7 8">MSHR44</strain>
    </source>
</reference>
<dbReference type="GO" id="GO:0000035">
    <property type="term" value="F:acyl binding"/>
    <property type="evidence" value="ECO:0007669"/>
    <property type="project" value="TreeGrafter"/>
</dbReference>
<dbReference type="GO" id="GO:0005737">
    <property type="term" value="C:cytoplasm"/>
    <property type="evidence" value="ECO:0007669"/>
    <property type="project" value="UniProtKB-SubCell"/>
</dbReference>
<accession>A0AA40JI55</accession>
<sequence length="80" mass="8826">MENVEQKIKKVVADQLGLNEAEIKLTDSFTTDLGADSLDRVELIMALEDALGISIPDKDSEKLETVQQVIDYMQSVADAE</sequence>
<feature type="domain" description="Carrier" evidence="6">
    <location>
        <begin position="2"/>
        <end position="77"/>
    </location>
</feature>
<dbReference type="NCBIfam" id="NF002149">
    <property type="entry name" value="PRK00982.1-3"/>
    <property type="match status" value="1"/>
</dbReference>
<dbReference type="NCBIfam" id="NF002150">
    <property type="entry name" value="PRK00982.1-4"/>
    <property type="match status" value="1"/>
</dbReference>
<dbReference type="SUPFAM" id="SSF47336">
    <property type="entry name" value="ACP-like"/>
    <property type="match status" value="1"/>
</dbReference>
<dbReference type="InterPro" id="IPR003231">
    <property type="entry name" value="ACP"/>
</dbReference>
<dbReference type="EMBL" id="JQIM01000007">
    <property type="protein sequence ID" value="KGX17044.1"/>
    <property type="molecule type" value="Genomic_DNA"/>
</dbReference>
<protein>
    <recommendedName>
        <fullName evidence="3 4">Acyl carrier protein</fullName>
        <shortName evidence="3">ACP</shortName>
    </recommendedName>
</protein>
<dbReference type="InterPro" id="IPR009081">
    <property type="entry name" value="PP-bd_ACP"/>
</dbReference>